<keyword evidence="3" id="KW-1185">Reference proteome</keyword>
<dbReference type="InterPro" id="IPR007495">
    <property type="entry name" value="NqrM"/>
</dbReference>
<keyword evidence="1" id="KW-1133">Transmembrane helix</keyword>
<dbReference type="RefSeq" id="WP_090363871.1">
    <property type="nucleotide sequence ID" value="NZ_FNEM01000004.1"/>
</dbReference>
<dbReference type="OrthoDB" id="5296227at2"/>
<keyword evidence="1" id="KW-0472">Membrane</keyword>
<reference evidence="3" key="1">
    <citation type="submission" date="2016-10" db="EMBL/GenBank/DDBJ databases">
        <authorList>
            <person name="Varghese N."/>
            <person name="Submissions S."/>
        </authorList>
    </citation>
    <scope>NUCLEOTIDE SEQUENCE [LARGE SCALE GENOMIC DNA]</scope>
    <source>
        <strain evidence="3">DSM 23317</strain>
    </source>
</reference>
<proteinExistence type="predicted"/>
<dbReference type="Pfam" id="PF04400">
    <property type="entry name" value="NqrM"/>
    <property type="match status" value="1"/>
</dbReference>
<feature type="transmembrane region" description="Helical" evidence="1">
    <location>
        <begin position="6"/>
        <end position="24"/>
    </location>
</feature>
<evidence type="ECO:0000256" key="1">
    <source>
        <dbReference type="SAM" id="Phobius"/>
    </source>
</evidence>
<dbReference type="PANTHER" id="PTHR40691:SF1">
    <property type="entry name" value="EXPORTED PROTEIN"/>
    <property type="match status" value="1"/>
</dbReference>
<name>A0A1G8PZS7_9GAMM</name>
<accession>A0A1G8PZS7</accession>
<dbReference type="PANTHER" id="PTHR40691">
    <property type="entry name" value="(NA+)-NQR MATURATION NQRM"/>
    <property type="match status" value="1"/>
</dbReference>
<keyword evidence="1" id="KW-0812">Transmembrane</keyword>
<evidence type="ECO:0000313" key="3">
    <source>
        <dbReference type="Proteomes" id="UP000199527"/>
    </source>
</evidence>
<protein>
    <recommendedName>
        <fullName evidence="4">(Na+)-NQR maturation NqrM</fullName>
    </recommendedName>
</protein>
<organism evidence="2 3">
    <name type="scientific">Ferrimonas sediminum</name>
    <dbReference type="NCBI Taxonomy" id="718193"/>
    <lineage>
        <taxon>Bacteria</taxon>
        <taxon>Pseudomonadati</taxon>
        <taxon>Pseudomonadota</taxon>
        <taxon>Gammaproteobacteria</taxon>
        <taxon>Alteromonadales</taxon>
        <taxon>Ferrimonadaceae</taxon>
        <taxon>Ferrimonas</taxon>
    </lineage>
</organism>
<dbReference type="AlphaFoldDB" id="A0A1G8PZS7"/>
<dbReference type="Proteomes" id="UP000199527">
    <property type="component" value="Unassembled WGS sequence"/>
</dbReference>
<sequence>MTAFIATFSLMLLVILIMSVGYLFRRKSLAGSCGGLAGVGIDKACDCPEPCDKRKARMAAEAEQQRHQQYLQQRIL</sequence>
<gene>
    <name evidence="2" type="ORF">SAMN04488540_104143</name>
</gene>
<evidence type="ECO:0000313" key="2">
    <source>
        <dbReference type="EMBL" id="SDI97981.1"/>
    </source>
</evidence>
<evidence type="ECO:0008006" key="4">
    <source>
        <dbReference type="Google" id="ProtNLM"/>
    </source>
</evidence>
<dbReference type="EMBL" id="FNEM01000004">
    <property type="protein sequence ID" value="SDI97981.1"/>
    <property type="molecule type" value="Genomic_DNA"/>
</dbReference>